<dbReference type="EMBL" id="LSZW01000038">
    <property type="protein sequence ID" value="KXK66614.1"/>
    <property type="molecule type" value="Genomic_DNA"/>
</dbReference>
<name>A0A136Q7Q2_9FIRM</name>
<dbReference type="Proteomes" id="UP000070366">
    <property type="component" value="Unassembled WGS sequence"/>
</dbReference>
<evidence type="ECO:0000313" key="1">
    <source>
        <dbReference type="EMBL" id="KXK66614.1"/>
    </source>
</evidence>
<sequence length="90" mass="9900">MTPTTEEIRAHDPTVPVPVAAAYLGITPQSVREGMKDGDLPIGIKRGNRFYIYPDRLIAYRCGDTANPETDKRAVVSFLQKLIEAVEGTP</sequence>
<gene>
    <name evidence="1" type="ORF">HMPREF3293_00530</name>
</gene>
<accession>A0A136Q7Q2</accession>
<dbReference type="AlphaFoldDB" id="A0A136Q7Q2"/>
<dbReference type="RefSeq" id="WP_066522997.1">
    <property type="nucleotide sequence ID" value="NZ_CABMOF010000012.1"/>
</dbReference>
<keyword evidence="2" id="KW-1185">Reference proteome</keyword>
<comment type="caution">
    <text evidence="1">The sequence shown here is derived from an EMBL/GenBank/DDBJ whole genome shotgun (WGS) entry which is preliminary data.</text>
</comment>
<evidence type="ECO:0000313" key="2">
    <source>
        <dbReference type="Proteomes" id="UP000070366"/>
    </source>
</evidence>
<protein>
    <recommendedName>
        <fullName evidence="3">Helix-turn-helix domain-containing protein</fullName>
    </recommendedName>
</protein>
<dbReference type="OrthoDB" id="1682277at2"/>
<proteinExistence type="predicted"/>
<dbReference type="STRING" id="626937.HMPREF3293_00530"/>
<evidence type="ECO:0008006" key="3">
    <source>
        <dbReference type="Google" id="ProtNLM"/>
    </source>
</evidence>
<reference evidence="1 2" key="1">
    <citation type="submission" date="2016-02" db="EMBL/GenBank/DDBJ databases">
        <authorList>
            <person name="Wen L."/>
            <person name="He K."/>
            <person name="Yang H."/>
        </authorList>
    </citation>
    <scope>NUCLEOTIDE SEQUENCE [LARGE SCALE GENOMIC DNA]</scope>
    <source>
        <strain evidence="1 2">DSM 22607</strain>
    </source>
</reference>
<dbReference type="KEGG" id="cmiu:B1H56_14295"/>
<organism evidence="1 2">
    <name type="scientific">Christensenella minuta</name>
    <dbReference type="NCBI Taxonomy" id="626937"/>
    <lineage>
        <taxon>Bacteria</taxon>
        <taxon>Bacillati</taxon>
        <taxon>Bacillota</taxon>
        <taxon>Clostridia</taxon>
        <taxon>Christensenellales</taxon>
        <taxon>Christensenellaceae</taxon>
        <taxon>Christensenella</taxon>
    </lineage>
</organism>